<dbReference type="PROSITE" id="PS00211">
    <property type="entry name" value="ABC_TRANSPORTER_1"/>
    <property type="match status" value="1"/>
</dbReference>
<dbReference type="InterPro" id="IPR003439">
    <property type="entry name" value="ABC_transporter-like_ATP-bd"/>
</dbReference>
<dbReference type="Pfam" id="PF00005">
    <property type="entry name" value="ABC_tran"/>
    <property type="match status" value="1"/>
</dbReference>
<dbReference type="AlphaFoldDB" id="A0A0K8PQI8"/>
<dbReference type="FunFam" id="3.40.50.300:FF:000032">
    <property type="entry name" value="Export ABC transporter ATP-binding protein"/>
    <property type="match status" value="1"/>
</dbReference>
<name>A0A0K8PQI8_STRAJ</name>
<protein>
    <submittedName>
        <fullName evidence="5">ABC transporter</fullName>
    </submittedName>
</protein>
<dbReference type="GO" id="GO:0016887">
    <property type="term" value="F:ATP hydrolysis activity"/>
    <property type="evidence" value="ECO:0007669"/>
    <property type="project" value="InterPro"/>
</dbReference>
<organism evidence="5 6">
    <name type="scientific">Streptomyces azureus</name>
    <dbReference type="NCBI Taxonomy" id="146537"/>
    <lineage>
        <taxon>Bacteria</taxon>
        <taxon>Bacillati</taxon>
        <taxon>Actinomycetota</taxon>
        <taxon>Actinomycetes</taxon>
        <taxon>Kitasatosporales</taxon>
        <taxon>Streptomycetaceae</taxon>
        <taxon>Streptomyces</taxon>
    </lineage>
</organism>
<keyword evidence="6" id="KW-1185">Reference proteome</keyword>
<dbReference type="InterPro" id="IPR015854">
    <property type="entry name" value="ABC_transpr_LolD-like"/>
</dbReference>
<evidence type="ECO:0000259" key="4">
    <source>
        <dbReference type="PROSITE" id="PS50893"/>
    </source>
</evidence>
<dbReference type="SUPFAM" id="SSF52540">
    <property type="entry name" value="P-loop containing nucleoside triphosphate hydrolases"/>
    <property type="match status" value="1"/>
</dbReference>
<evidence type="ECO:0000256" key="2">
    <source>
        <dbReference type="ARBA" id="ARBA00022741"/>
    </source>
</evidence>
<keyword evidence="3" id="KW-0067">ATP-binding</keyword>
<evidence type="ECO:0000256" key="3">
    <source>
        <dbReference type="ARBA" id="ARBA00022840"/>
    </source>
</evidence>
<dbReference type="EMBL" id="DF968325">
    <property type="protein sequence ID" value="GAP50132.1"/>
    <property type="molecule type" value="Genomic_DNA"/>
</dbReference>
<dbReference type="PATRIC" id="fig|146537.3.peg.5248"/>
<dbReference type="CDD" id="cd03255">
    <property type="entry name" value="ABC_MJ0796_LolCDE_FtsE"/>
    <property type="match status" value="1"/>
</dbReference>
<dbReference type="SMART" id="SM00382">
    <property type="entry name" value="AAA"/>
    <property type="match status" value="1"/>
</dbReference>
<dbReference type="GO" id="GO:0098796">
    <property type="term" value="C:membrane protein complex"/>
    <property type="evidence" value="ECO:0007669"/>
    <property type="project" value="UniProtKB-ARBA"/>
</dbReference>
<keyword evidence="1" id="KW-0813">Transport</keyword>
<dbReference type="GO" id="GO:0022857">
    <property type="term" value="F:transmembrane transporter activity"/>
    <property type="evidence" value="ECO:0007669"/>
    <property type="project" value="TreeGrafter"/>
</dbReference>
<dbReference type="PANTHER" id="PTHR24220">
    <property type="entry name" value="IMPORT ATP-BINDING PROTEIN"/>
    <property type="match status" value="1"/>
</dbReference>
<sequence length="257" mass="26566">MTTTNTTTGQGASAPLPVQLRSLTKYYGTGDRAVTALDDVTLDFAAGTMTAVMGPSGSGKSTLLHCAAGIDRPSAGEVLIGGTELGGLDENALTVLRRERIGFVFQAFNLVSALTAAQNVELPLRLAGSRPSPDEVHAALAAVGLADRHGHRPSELSGGQQQRVAIARAMIARPAVLFADEPTGALDSTASRVVLRLLRDLVDSRGQTVVMVTHDPAAAAYADRVLLLADGRLADELPGAEGAEAIAARTAALEVRP</sequence>
<dbReference type="InterPro" id="IPR003593">
    <property type="entry name" value="AAA+_ATPase"/>
</dbReference>
<dbReference type="RefSeq" id="WP_059420291.1">
    <property type="nucleotide sequence ID" value="NZ_DF968325.1"/>
</dbReference>
<dbReference type="GO" id="GO:0005524">
    <property type="term" value="F:ATP binding"/>
    <property type="evidence" value="ECO:0007669"/>
    <property type="project" value="UniProtKB-KW"/>
</dbReference>
<reference evidence="5" key="1">
    <citation type="journal article" date="2015" name="Genome Announc.">
        <title>Draft Genome Sequence of Thiostrepton-Producing Streptomyces azureus ATCC 14921.</title>
        <authorList>
            <person name="Sakihara K."/>
            <person name="Maeda J."/>
            <person name="Tashiro K."/>
            <person name="Fujino Y."/>
            <person name="Kuhara S."/>
            <person name="Ohshima T."/>
            <person name="Ogata S."/>
            <person name="Doi K."/>
        </authorList>
    </citation>
    <scope>NUCLEOTIDE SEQUENCE [LARGE SCALE GENOMIC DNA]</scope>
    <source>
        <strain evidence="5">ATCC14921</strain>
    </source>
</reference>
<evidence type="ECO:0000313" key="5">
    <source>
        <dbReference type="EMBL" id="GAP50132.1"/>
    </source>
</evidence>
<gene>
    <name evidence="5" type="ORF">SAZU_4995</name>
</gene>
<dbReference type="InterPro" id="IPR017871">
    <property type="entry name" value="ABC_transporter-like_CS"/>
</dbReference>
<evidence type="ECO:0000313" key="6">
    <source>
        <dbReference type="Proteomes" id="UP000053859"/>
    </source>
</evidence>
<keyword evidence="2" id="KW-0547">Nucleotide-binding</keyword>
<dbReference type="Proteomes" id="UP000053859">
    <property type="component" value="Unassembled WGS sequence"/>
</dbReference>
<dbReference type="InterPro" id="IPR027417">
    <property type="entry name" value="P-loop_NTPase"/>
</dbReference>
<dbReference type="PANTHER" id="PTHR24220:SF685">
    <property type="entry name" value="ABC TRANSPORTER RELATED"/>
    <property type="match status" value="1"/>
</dbReference>
<proteinExistence type="predicted"/>
<dbReference type="OrthoDB" id="9802264at2"/>
<dbReference type="Gene3D" id="3.40.50.300">
    <property type="entry name" value="P-loop containing nucleotide triphosphate hydrolases"/>
    <property type="match status" value="1"/>
</dbReference>
<dbReference type="InterPro" id="IPR017911">
    <property type="entry name" value="MacB-like_ATP-bd"/>
</dbReference>
<dbReference type="PROSITE" id="PS50893">
    <property type="entry name" value="ABC_TRANSPORTER_2"/>
    <property type="match status" value="1"/>
</dbReference>
<feature type="domain" description="ABC transporter" evidence="4">
    <location>
        <begin position="18"/>
        <end position="255"/>
    </location>
</feature>
<dbReference type="GO" id="GO:0005886">
    <property type="term" value="C:plasma membrane"/>
    <property type="evidence" value="ECO:0007669"/>
    <property type="project" value="TreeGrafter"/>
</dbReference>
<accession>A0A0K8PQI8</accession>
<evidence type="ECO:0000256" key="1">
    <source>
        <dbReference type="ARBA" id="ARBA00022448"/>
    </source>
</evidence>